<dbReference type="CDD" id="cd07438">
    <property type="entry name" value="PHP_HisPPase_AMP"/>
    <property type="match status" value="1"/>
</dbReference>
<protein>
    <submittedName>
        <fullName evidence="2">PHP domain-containing protein</fullName>
    </submittedName>
</protein>
<dbReference type="AlphaFoldDB" id="A0A8J7KDT4"/>
<dbReference type="SUPFAM" id="SSF89550">
    <property type="entry name" value="PHP domain-like"/>
    <property type="match status" value="1"/>
</dbReference>
<dbReference type="GO" id="GO:0004534">
    <property type="term" value="F:5'-3' RNA exonuclease activity"/>
    <property type="evidence" value="ECO:0007669"/>
    <property type="project" value="TreeGrafter"/>
</dbReference>
<dbReference type="Proteomes" id="UP000622653">
    <property type="component" value="Unassembled WGS sequence"/>
</dbReference>
<dbReference type="InterPro" id="IPR052018">
    <property type="entry name" value="PHP_domain"/>
</dbReference>
<reference evidence="2" key="1">
    <citation type="submission" date="2020-11" db="EMBL/GenBank/DDBJ databases">
        <title>Multidrug resistant novel bacterium Savagea serpentis sp. nov., isolated from the scats of a vine snake (Ahaetulla nasuta).</title>
        <authorList>
            <person name="Venkata Ramana V."/>
            <person name="Vikas Patil S."/>
            <person name="Yogita Lugani V."/>
        </authorList>
    </citation>
    <scope>NUCLEOTIDE SEQUENCE</scope>
    <source>
        <strain evidence="2">SN6</strain>
    </source>
</reference>
<dbReference type="EMBL" id="JADKPV010000001">
    <property type="protein sequence ID" value="MBF4500426.1"/>
    <property type="molecule type" value="Genomic_DNA"/>
</dbReference>
<accession>A0A8J7KDT4</accession>
<name>A0A8J7KDT4_9BACL</name>
<evidence type="ECO:0000313" key="3">
    <source>
        <dbReference type="Proteomes" id="UP000622653"/>
    </source>
</evidence>
<evidence type="ECO:0000313" key="2">
    <source>
        <dbReference type="EMBL" id="MBF4500426.1"/>
    </source>
</evidence>
<dbReference type="Pfam" id="PF02811">
    <property type="entry name" value="PHP"/>
    <property type="match status" value="1"/>
</dbReference>
<dbReference type="GO" id="GO:0035312">
    <property type="term" value="F:5'-3' DNA exonuclease activity"/>
    <property type="evidence" value="ECO:0007669"/>
    <property type="project" value="TreeGrafter"/>
</dbReference>
<dbReference type="Gene3D" id="3.20.20.140">
    <property type="entry name" value="Metal-dependent hydrolases"/>
    <property type="match status" value="1"/>
</dbReference>
<dbReference type="PANTHER" id="PTHR42924:SF3">
    <property type="entry name" value="POLYMERASE_HISTIDINOL PHOSPHATASE N-TERMINAL DOMAIN-CONTAINING PROTEIN"/>
    <property type="match status" value="1"/>
</dbReference>
<evidence type="ECO:0000259" key="1">
    <source>
        <dbReference type="SMART" id="SM00481"/>
    </source>
</evidence>
<proteinExistence type="predicted"/>
<dbReference type="InterPro" id="IPR003141">
    <property type="entry name" value="Pol/His_phosphatase_N"/>
</dbReference>
<organism evidence="2 3">
    <name type="scientific">Savagea serpentis</name>
    <dbReference type="NCBI Taxonomy" id="2785297"/>
    <lineage>
        <taxon>Bacteria</taxon>
        <taxon>Bacillati</taxon>
        <taxon>Bacillota</taxon>
        <taxon>Bacilli</taxon>
        <taxon>Bacillales</taxon>
        <taxon>Caryophanaceae</taxon>
        <taxon>Savagea</taxon>
    </lineage>
</organism>
<dbReference type="InterPro" id="IPR016195">
    <property type="entry name" value="Pol/histidinol_Pase-like"/>
</dbReference>
<feature type="domain" description="Polymerase/histidinol phosphatase N-terminal" evidence="1">
    <location>
        <begin position="3"/>
        <end position="68"/>
    </location>
</feature>
<keyword evidence="3" id="KW-1185">Reference proteome</keyword>
<dbReference type="InterPro" id="IPR004013">
    <property type="entry name" value="PHP_dom"/>
</dbReference>
<dbReference type="SMART" id="SM00481">
    <property type="entry name" value="POLIIIAc"/>
    <property type="match status" value="1"/>
</dbReference>
<sequence length="279" mass="31681">MKIDLHMHTIHSDGQDTIAELAERVRHAGVTHVSITDHDTVAAYDDPELDALQAVADVIPGIEINSEGPQGELHILGYGIDVDHADLRAYCNWRKETRITWSQDIVDRLQRLGFAIEWERCMERATGGIIVRTHIAEELALHYPEYTAKQLYDTFLVKGKSAYVERPPYDSEQAIRLIQRAGGIALLAHPGLYAQHWSWEQLKEEGIEGVEAFHSRHTIKMTNTWLKRAKEDGLYVSVGSDYHGEHSRNPYLPGSVLYDEASVHPFMTSLLERKRGHVI</sequence>
<comment type="caution">
    <text evidence="2">The sequence shown here is derived from an EMBL/GenBank/DDBJ whole genome shotgun (WGS) entry which is preliminary data.</text>
</comment>
<gene>
    <name evidence="2" type="ORF">IRY55_03530</name>
</gene>
<dbReference type="RefSeq" id="WP_194561867.1">
    <property type="nucleotide sequence ID" value="NZ_JADKPV010000001.1"/>
</dbReference>
<dbReference type="PANTHER" id="PTHR42924">
    <property type="entry name" value="EXONUCLEASE"/>
    <property type="match status" value="1"/>
</dbReference>
<dbReference type="Gene3D" id="1.10.150.650">
    <property type="match status" value="1"/>
</dbReference>